<protein>
    <submittedName>
        <fullName evidence="7">Radical SAM protein, TatD family-associated</fullName>
    </submittedName>
</protein>
<evidence type="ECO:0000313" key="7">
    <source>
        <dbReference type="EMBL" id="SJZ75563.1"/>
    </source>
</evidence>
<gene>
    <name evidence="7" type="ORF">SAMN02745118_01737</name>
</gene>
<keyword evidence="2" id="KW-0949">S-adenosyl-L-methionine</keyword>
<dbReference type="Proteomes" id="UP000190625">
    <property type="component" value="Unassembled WGS sequence"/>
</dbReference>
<evidence type="ECO:0000259" key="6">
    <source>
        <dbReference type="PROSITE" id="PS51918"/>
    </source>
</evidence>
<dbReference type="CDD" id="cd01335">
    <property type="entry name" value="Radical_SAM"/>
    <property type="match status" value="1"/>
</dbReference>
<dbReference type="STRING" id="142842.SAMN02745118_01737"/>
<dbReference type="PANTHER" id="PTHR42836">
    <property type="entry name" value="7-CARBOXY-7-DEAZAGUANINE SYNTHASE"/>
    <property type="match status" value="1"/>
</dbReference>
<dbReference type="Pfam" id="PF04055">
    <property type="entry name" value="Radical_SAM"/>
    <property type="match status" value="1"/>
</dbReference>
<keyword evidence="3" id="KW-0479">Metal-binding</keyword>
<evidence type="ECO:0000256" key="3">
    <source>
        <dbReference type="ARBA" id="ARBA00022723"/>
    </source>
</evidence>
<dbReference type="SFLD" id="SFLDS00029">
    <property type="entry name" value="Radical_SAM"/>
    <property type="match status" value="1"/>
</dbReference>
<proteinExistence type="predicted"/>
<evidence type="ECO:0000256" key="5">
    <source>
        <dbReference type="ARBA" id="ARBA00023014"/>
    </source>
</evidence>
<dbReference type="GO" id="GO:0003824">
    <property type="term" value="F:catalytic activity"/>
    <property type="evidence" value="ECO:0007669"/>
    <property type="project" value="InterPro"/>
</dbReference>
<name>A0A1T4N8Z1_9FIRM</name>
<evidence type="ECO:0000256" key="4">
    <source>
        <dbReference type="ARBA" id="ARBA00023004"/>
    </source>
</evidence>
<reference evidence="8" key="1">
    <citation type="submission" date="2017-02" db="EMBL/GenBank/DDBJ databases">
        <authorList>
            <person name="Varghese N."/>
            <person name="Submissions S."/>
        </authorList>
    </citation>
    <scope>NUCLEOTIDE SEQUENCE [LARGE SCALE GENOMIC DNA]</scope>
    <source>
        <strain evidence="8">ATCC BAA-73</strain>
    </source>
</reference>
<sequence length="200" mass="23043">MANTYTYELGNSLYLNLTNQCTNKCKFCIRDYKDGVGENNLWLDKEPTADEIINDIDKNPEVYDEIVFCGYGEPLIRLETILEVAKWLKQFDVQIRIDTNGQVNLIHNRNIAPELEGLIDVISISLNAKNANKYQQLCESDFGTEAFKSILDFAESCKNYIPKVILTVVNYSTTSIYECRKIAENLDVDFRVRQLCKEEE</sequence>
<keyword evidence="4" id="KW-0408">Iron</keyword>
<dbReference type="InterPro" id="IPR058240">
    <property type="entry name" value="rSAM_sf"/>
</dbReference>
<evidence type="ECO:0000256" key="1">
    <source>
        <dbReference type="ARBA" id="ARBA00022485"/>
    </source>
</evidence>
<dbReference type="OrthoDB" id="6258756at2"/>
<evidence type="ECO:0000313" key="8">
    <source>
        <dbReference type="Proteomes" id="UP000190625"/>
    </source>
</evidence>
<accession>A0A1T4N8Z1</accession>
<dbReference type="Gene3D" id="3.20.20.70">
    <property type="entry name" value="Aldolase class I"/>
    <property type="match status" value="1"/>
</dbReference>
<feature type="domain" description="Radical SAM core" evidence="6">
    <location>
        <begin position="7"/>
        <end position="200"/>
    </location>
</feature>
<dbReference type="InterPro" id="IPR013785">
    <property type="entry name" value="Aldolase_TIM"/>
</dbReference>
<evidence type="ECO:0000256" key="2">
    <source>
        <dbReference type="ARBA" id="ARBA00022691"/>
    </source>
</evidence>
<dbReference type="GO" id="GO:0051539">
    <property type="term" value="F:4 iron, 4 sulfur cluster binding"/>
    <property type="evidence" value="ECO:0007669"/>
    <property type="project" value="UniProtKB-KW"/>
</dbReference>
<dbReference type="EMBL" id="FUWM01000013">
    <property type="protein sequence ID" value="SJZ75563.1"/>
    <property type="molecule type" value="Genomic_DNA"/>
</dbReference>
<dbReference type="AlphaFoldDB" id="A0A1T4N8Z1"/>
<organism evidence="7 8">
    <name type="scientific">Selenihalanaerobacter shriftii</name>
    <dbReference type="NCBI Taxonomy" id="142842"/>
    <lineage>
        <taxon>Bacteria</taxon>
        <taxon>Bacillati</taxon>
        <taxon>Bacillota</taxon>
        <taxon>Clostridia</taxon>
        <taxon>Halanaerobiales</taxon>
        <taxon>Halobacteroidaceae</taxon>
        <taxon>Selenihalanaerobacter</taxon>
    </lineage>
</organism>
<dbReference type="SUPFAM" id="SSF102114">
    <property type="entry name" value="Radical SAM enzymes"/>
    <property type="match status" value="1"/>
</dbReference>
<dbReference type="RefSeq" id="WP_078810201.1">
    <property type="nucleotide sequence ID" value="NZ_FUWM01000013.1"/>
</dbReference>
<keyword evidence="8" id="KW-1185">Reference proteome</keyword>
<dbReference type="SFLD" id="SFLDG01111">
    <property type="entry name" value="Uncharacterised_Radical_SAM_Su"/>
    <property type="match status" value="1"/>
</dbReference>
<dbReference type="GO" id="GO:0046872">
    <property type="term" value="F:metal ion binding"/>
    <property type="evidence" value="ECO:0007669"/>
    <property type="project" value="UniProtKB-KW"/>
</dbReference>
<keyword evidence="5" id="KW-0411">Iron-sulfur</keyword>
<keyword evidence="1" id="KW-0004">4Fe-4S</keyword>
<dbReference type="PROSITE" id="PS51918">
    <property type="entry name" value="RADICAL_SAM"/>
    <property type="match status" value="1"/>
</dbReference>
<dbReference type="InterPro" id="IPR023821">
    <property type="entry name" value="rSAM_TatD-assoc"/>
</dbReference>
<dbReference type="PANTHER" id="PTHR42836:SF1">
    <property type="entry name" value="7-CARBOXY-7-DEAZAGUANINE SYNTHASE"/>
    <property type="match status" value="1"/>
</dbReference>
<dbReference type="NCBIfam" id="TIGR04038">
    <property type="entry name" value="tatD_link_rSAM"/>
    <property type="match status" value="1"/>
</dbReference>
<dbReference type="InterPro" id="IPR007197">
    <property type="entry name" value="rSAM"/>
</dbReference>